<organism evidence="1 2">
    <name type="scientific">Sulfurisphaera tokodaii (strain DSM 16993 / JCM 10545 / NBRC 100140 / 7)</name>
    <name type="common">Sulfolobus tokodaii</name>
    <dbReference type="NCBI Taxonomy" id="273063"/>
    <lineage>
        <taxon>Archaea</taxon>
        <taxon>Thermoproteota</taxon>
        <taxon>Thermoprotei</taxon>
        <taxon>Sulfolobales</taxon>
        <taxon>Sulfolobaceae</taxon>
        <taxon>Sulfurisphaera</taxon>
    </lineage>
</organism>
<sequence>MLNNEVIKRGLVKDCYSVDLDLSFKDVEQLSRFLFLIKTLLRCKLSRDEREKYFGNARQGKAFMSKILYIPKIRYNRLESLDICIVAEDSKDYEPPENLKDEIRELYLVFTKVENEYYKDKKVTDFPELSKFFKNCIGRKR</sequence>
<dbReference type="EMBL" id="BA000023">
    <property type="protein sequence ID" value="BAB67087.1"/>
    <property type="molecule type" value="Genomic_DNA"/>
</dbReference>
<dbReference type="GeneID" id="1460052"/>
<proteinExistence type="predicted"/>
<protein>
    <submittedName>
        <fullName evidence="1">Uncharacterized protein</fullName>
    </submittedName>
</protein>
<name>Q96Z39_SULTO</name>
<dbReference type="AlphaFoldDB" id="Q96Z39"/>
<dbReference type="PATRIC" id="fig|273063.9.peg.2267"/>
<evidence type="ECO:0000313" key="2">
    <source>
        <dbReference type="Proteomes" id="UP000001015"/>
    </source>
</evidence>
<dbReference type="STRING" id="273063.STK_19930"/>
<keyword evidence="2" id="KW-1185">Reference proteome</keyword>
<accession>Q96Z39</accession>
<gene>
    <name evidence="1" type="primary">ST1993</name>
    <name evidence="1" type="ordered locus">STK_19930</name>
</gene>
<reference evidence="2" key="1">
    <citation type="journal article" date="2001" name="DNA Res.">
        <title>Complete genome sequence of an aerobic thermoacidophilic Crenarchaeon, Sulfolobus tokodaii strain7.</title>
        <authorList>
            <person name="Kawarabayasi Y."/>
            <person name="Hino Y."/>
            <person name="Horikawa H."/>
            <person name="Jin-no K."/>
            <person name="Takahashi M."/>
            <person name="Sekine M."/>
            <person name="Baba S."/>
            <person name="Ankai A."/>
            <person name="Kosugi H."/>
            <person name="Hosoyama A."/>
            <person name="Fukui S."/>
            <person name="Nagai Y."/>
            <person name="Nishijima K."/>
            <person name="Otsuka R."/>
            <person name="Nakazawa H."/>
            <person name="Takamiya M."/>
            <person name="Kato Y."/>
            <person name="Yoshizawa T."/>
            <person name="Tanaka T."/>
            <person name="Kudoh Y."/>
            <person name="Yamazaki J."/>
            <person name="Kushida N."/>
            <person name="Oguchi A."/>
            <person name="Aoki K."/>
            <person name="Masuda S."/>
            <person name="Yanagii M."/>
            <person name="Nishimura M."/>
            <person name="Yamagishi A."/>
            <person name="Oshima T."/>
            <person name="Kikuchi H."/>
        </authorList>
    </citation>
    <scope>NUCLEOTIDE SEQUENCE [LARGE SCALE GENOMIC DNA]</scope>
    <source>
        <strain evidence="2">DSM 16993 / JCM 10545 / NBRC 100140 / 7</strain>
    </source>
</reference>
<dbReference type="KEGG" id="sto:STK_19930"/>
<dbReference type="RefSeq" id="WP_010980063.1">
    <property type="nucleotide sequence ID" value="NC_003106.2"/>
</dbReference>
<evidence type="ECO:0000313" key="1">
    <source>
        <dbReference type="EMBL" id="BAB67087.1"/>
    </source>
</evidence>
<dbReference type="Proteomes" id="UP000001015">
    <property type="component" value="Chromosome"/>
</dbReference>